<organism evidence="2 3">
    <name type="scientific">Stephania japonica</name>
    <dbReference type="NCBI Taxonomy" id="461633"/>
    <lineage>
        <taxon>Eukaryota</taxon>
        <taxon>Viridiplantae</taxon>
        <taxon>Streptophyta</taxon>
        <taxon>Embryophyta</taxon>
        <taxon>Tracheophyta</taxon>
        <taxon>Spermatophyta</taxon>
        <taxon>Magnoliopsida</taxon>
        <taxon>Ranunculales</taxon>
        <taxon>Menispermaceae</taxon>
        <taxon>Menispermoideae</taxon>
        <taxon>Cissampelideae</taxon>
        <taxon>Stephania</taxon>
    </lineage>
</organism>
<evidence type="ECO:0000313" key="2">
    <source>
        <dbReference type="EMBL" id="KAK9091082.1"/>
    </source>
</evidence>
<keyword evidence="3" id="KW-1185">Reference proteome</keyword>
<gene>
    <name evidence="2" type="ORF">Sjap_024259</name>
</gene>
<dbReference type="Gene3D" id="2.60.60.20">
    <property type="entry name" value="PLAT/LH2 domain"/>
    <property type="match status" value="1"/>
</dbReference>
<dbReference type="InterPro" id="IPR036392">
    <property type="entry name" value="PLAT/LH2_dom_sf"/>
</dbReference>
<dbReference type="AlphaFoldDB" id="A0AAP0EHU8"/>
<accession>A0AAP0EHU8</accession>
<name>A0AAP0EHU8_9MAGN</name>
<dbReference type="EMBL" id="JBBNAE010000010">
    <property type="protein sequence ID" value="KAK9091082.1"/>
    <property type="molecule type" value="Genomic_DNA"/>
</dbReference>
<protein>
    <recommendedName>
        <fullName evidence="4">PLAT domain-containing protein</fullName>
    </recommendedName>
</protein>
<dbReference type="SUPFAM" id="SSF49723">
    <property type="entry name" value="Lipase/lipooxygenase domain (PLAT/LH2 domain)"/>
    <property type="match status" value="1"/>
</dbReference>
<feature type="chain" id="PRO_5042993654" description="PLAT domain-containing protein" evidence="1">
    <location>
        <begin position="25"/>
        <end position="156"/>
    </location>
</feature>
<sequence length="156" mass="17553">MAKLSSKASLLFLVLALLVFTLKAQEMKKLCDYEMVVSTGPSRGPSTKLRVILDAIFGENINTTDVIKRWGAMGPRHTYFLPNSYDKFGVRLPCVEQNFCAILIGGKKGELKPHWYINNITVSTKGDGIDRFKTFRFLSEHEIESLYPFIGDGECP</sequence>
<keyword evidence="1" id="KW-0732">Signal</keyword>
<reference evidence="2 3" key="1">
    <citation type="submission" date="2024-01" db="EMBL/GenBank/DDBJ databases">
        <title>Genome assemblies of Stephania.</title>
        <authorList>
            <person name="Yang L."/>
        </authorList>
    </citation>
    <scope>NUCLEOTIDE SEQUENCE [LARGE SCALE GENOMIC DNA]</scope>
    <source>
        <strain evidence="2">QJT</strain>
        <tissue evidence="2">Leaf</tissue>
    </source>
</reference>
<evidence type="ECO:0000313" key="3">
    <source>
        <dbReference type="Proteomes" id="UP001417504"/>
    </source>
</evidence>
<comment type="caution">
    <text evidence="2">The sequence shown here is derived from an EMBL/GenBank/DDBJ whole genome shotgun (WGS) entry which is preliminary data.</text>
</comment>
<dbReference type="Proteomes" id="UP001417504">
    <property type="component" value="Unassembled WGS sequence"/>
</dbReference>
<feature type="signal peptide" evidence="1">
    <location>
        <begin position="1"/>
        <end position="24"/>
    </location>
</feature>
<evidence type="ECO:0008006" key="4">
    <source>
        <dbReference type="Google" id="ProtNLM"/>
    </source>
</evidence>
<evidence type="ECO:0000256" key="1">
    <source>
        <dbReference type="SAM" id="SignalP"/>
    </source>
</evidence>
<proteinExistence type="predicted"/>